<organism evidence="4 5">
    <name type="scientific">Porphyromonas circumdentaria</name>
    <dbReference type="NCBI Taxonomy" id="29524"/>
    <lineage>
        <taxon>Bacteria</taxon>
        <taxon>Pseudomonadati</taxon>
        <taxon>Bacteroidota</taxon>
        <taxon>Bacteroidia</taxon>
        <taxon>Bacteroidales</taxon>
        <taxon>Porphyromonadaceae</taxon>
        <taxon>Porphyromonas</taxon>
    </lineage>
</organism>
<dbReference type="PRINTS" id="PR00394">
    <property type="entry name" value="RHSPROTEIN"/>
</dbReference>
<gene>
    <name evidence="4" type="ORF">SAMN02745171_00082</name>
</gene>
<keyword evidence="1" id="KW-0677">Repeat</keyword>
<dbReference type="STRING" id="29524.SAMN02745171_00082"/>
<dbReference type="OrthoDB" id="9182053at2"/>
<evidence type="ECO:0000313" key="5">
    <source>
        <dbReference type="Proteomes" id="UP000190121"/>
    </source>
</evidence>
<reference evidence="5" key="1">
    <citation type="submission" date="2017-02" db="EMBL/GenBank/DDBJ databases">
        <authorList>
            <person name="Varghese N."/>
            <person name="Submissions S."/>
        </authorList>
    </citation>
    <scope>NUCLEOTIDE SEQUENCE [LARGE SCALE GENOMIC DNA]</scope>
    <source>
        <strain evidence="5">ATCC 51356</strain>
    </source>
</reference>
<feature type="chain" id="PRO_5012256200" evidence="2">
    <location>
        <begin position="20"/>
        <end position="366"/>
    </location>
</feature>
<feature type="domain" description="Teneurin-like YD-shell" evidence="3">
    <location>
        <begin position="44"/>
        <end position="205"/>
    </location>
</feature>
<dbReference type="RefSeq" id="WP_078736052.1">
    <property type="nucleotide sequence ID" value="NZ_FUXE01000001.1"/>
</dbReference>
<sequence length="366" mass="41916">MLFRLLALWICLMATSLHMVGAMKSSITQYWNAQNYFGVSFIRKVCFEYDALGRRMLKETQDTCYRYAWDGNVLLHEWSYNIQDKPRVLTDELGRTSYDREELHTNLITWVYDGSSYTPVAKLTEEDSYTIVQDYLGTPIQALDSKGEVVWDCLLDIYGEVLTLRGERGFVPFRFQGQYEDEETGLYYNRFRYYSPQKGMYISSDPIGLAGNNPTLYGYVFDPNTQIDPFGLDCGKATKKGHQYERRIRALYGDTPFNRRKYTAIINGEIVSGVADNITKIGGKNTAIEAKYVKDWSKSIRNPNSKIGNKPFAIAEQQNMLSQAQKYSAAFPGGVTYHTNSPELASHYTKVFQDAGLNNFKFEITP</sequence>
<dbReference type="InterPro" id="IPR050708">
    <property type="entry name" value="T6SS_VgrG/RHS"/>
</dbReference>
<dbReference type="Pfam" id="PF25023">
    <property type="entry name" value="TEN_YD-shell"/>
    <property type="match status" value="1"/>
</dbReference>
<evidence type="ECO:0000259" key="3">
    <source>
        <dbReference type="Pfam" id="PF25023"/>
    </source>
</evidence>
<protein>
    <submittedName>
        <fullName evidence="4">RHS repeat-associated core domain-containing protein</fullName>
    </submittedName>
</protein>
<dbReference type="InterPro" id="IPR022385">
    <property type="entry name" value="Rhs_assc_core"/>
</dbReference>
<accession>A0A1T4KKI1</accession>
<keyword evidence="5" id="KW-1185">Reference proteome</keyword>
<dbReference type="PANTHER" id="PTHR32305">
    <property type="match status" value="1"/>
</dbReference>
<dbReference type="AlphaFoldDB" id="A0A1T4KKI1"/>
<dbReference type="InterPro" id="IPR056823">
    <property type="entry name" value="TEN-like_YD-shell"/>
</dbReference>
<name>A0A1T4KKI1_9PORP</name>
<evidence type="ECO:0000313" key="4">
    <source>
        <dbReference type="EMBL" id="SJZ42873.1"/>
    </source>
</evidence>
<evidence type="ECO:0000256" key="2">
    <source>
        <dbReference type="SAM" id="SignalP"/>
    </source>
</evidence>
<keyword evidence="2" id="KW-0732">Signal</keyword>
<feature type="signal peptide" evidence="2">
    <location>
        <begin position="1"/>
        <end position="19"/>
    </location>
</feature>
<dbReference type="Proteomes" id="UP000190121">
    <property type="component" value="Unassembled WGS sequence"/>
</dbReference>
<dbReference type="Gene3D" id="2.180.10.10">
    <property type="entry name" value="RHS repeat-associated core"/>
    <property type="match status" value="1"/>
</dbReference>
<dbReference type="NCBIfam" id="TIGR03696">
    <property type="entry name" value="Rhs_assc_core"/>
    <property type="match status" value="1"/>
</dbReference>
<dbReference type="EMBL" id="FUXE01000001">
    <property type="protein sequence ID" value="SJZ42873.1"/>
    <property type="molecule type" value="Genomic_DNA"/>
</dbReference>
<evidence type="ECO:0000256" key="1">
    <source>
        <dbReference type="ARBA" id="ARBA00022737"/>
    </source>
</evidence>
<proteinExistence type="predicted"/>
<dbReference type="PANTHER" id="PTHR32305:SF15">
    <property type="entry name" value="PROTEIN RHSA-RELATED"/>
    <property type="match status" value="1"/>
</dbReference>